<dbReference type="CDD" id="cd05252">
    <property type="entry name" value="CDP_GD_SDR_e"/>
    <property type="match status" value="1"/>
</dbReference>
<gene>
    <name evidence="2" type="primary">rfbG</name>
    <name evidence="2" type="ORF">QEN58_16425</name>
</gene>
<dbReference type="InterPro" id="IPR013445">
    <property type="entry name" value="CDP_4_6_deHydtase"/>
</dbReference>
<feature type="domain" description="NAD(P)-binding" evidence="1">
    <location>
        <begin position="14"/>
        <end position="322"/>
    </location>
</feature>
<dbReference type="NCBIfam" id="TIGR02622">
    <property type="entry name" value="CDP_4_6_dhtase"/>
    <property type="match status" value="1"/>
</dbReference>
<reference evidence="2" key="1">
    <citation type="submission" date="2023-04" db="EMBL/GenBank/DDBJ databases">
        <title>Complete genome sequence of Halomonas alkaliantarctica MSP3 isolated from marine sediment, Jeju Island.</title>
        <authorList>
            <person name="Park S.-J."/>
        </authorList>
    </citation>
    <scope>NUCLEOTIDE SEQUENCE</scope>
    <source>
        <strain evidence="2">MSP3</strain>
    </source>
</reference>
<dbReference type="EMBL" id="CP122961">
    <property type="protein sequence ID" value="WGI24896.1"/>
    <property type="molecule type" value="Genomic_DNA"/>
</dbReference>
<name>A0ABY8LKE2_9GAMM</name>
<keyword evidence="2" id="KW-0456">Lyase</keyword>
<dbReference type="Gene3D" id="3.40.50.720">
    <property type="entry name" value="NAD(P)-binding Rossmann-like Domain"/>
    <property type="match status" value="1"/>
</dbReference>
<dbReference type="GO" id="GO:0047733">
    <property type="term" value="F:CDP-glucose 4,6-dehydratase activity"/>
    <property type="evidence" value="ECO:0007669"/>
    <property type="project" value="UniProtKB-EC"/>
</dbReference>
<evidence type="ECO:0000313" key="2">
    <source>
        <dbReference type="EMBL" id="WGI24896.1"/>
    </source>
</evidence>
<dbReference type="InterPro" id="IPR036291">
    <property type="entry name" value="NAD(P)-bd_dom_sf"/>
</dbReference>
<organism evidence="2 3">
    <name type="scientific">Halomonas alkaliantarctica</name>
    <dbReference type="NCBI Taxonomy" id="232346"/>
    <lineage>
        <taxon>Bacteria</taxon>
        <taxon>Pseudomonadati</taxon>
        <taxon>Pseudomonadota</taxon>
        <taxon>Gammaproteobacteria</taxon>
        <taxon>Oceanospirillales</taxon>
        <taxon>Halomonadaceae</taxon>
        <taxon>Halomonas</taxon>
    </lineage>
</organism>
<dbReference type="PANTHER" id="PTHR43000">
    <property type="entry name" value="DTDP-D-GLUCOSE 4,6-DEHYDRATASE-RELATED"/>
    <property type="match status" value="1"/>
</dbReference>
<accession>A0ABY8LKE2</accession>
<sequence>MKQFDDMYRGKRVLITGHTGFKGSWLTLWLHELGAEVIGLALSPENQPNHWDLLQLSIDDHRADIRDRDAIRRVIRDSQPEMIFHLAAQPLVRRSYCDPLETWSTNVMGTANLLEACREQTSVRAIVSVTTDKCYENKEWPWGYREIDSLGGHDPYSASKAGSELVAASYRSAFFTSDSAPLLATARAGNVIGGGDWSEDRLIPDLIRALQEGKSLEIRSPAATRPWQHVLESLSGYLMLGQRLFSGDTRFAEAWNFGPEPEGNRSVSEVLERLSLVWNNIVWHKTEQPQPHEANLLYLDSAKARQKLHWQSVWNLEATLAQTATWYRAWLEAGETISRQQLRDYVEDAAKANHEWVS</sequence>
<dbReference type="SUPFAM" id="SSF51735">
    <property type="entry name" value="NAD(P)-binding Rossmann-fold domains"/>
    <property type="match status" value="1"/>
</dbReference>
<protein>
    <submittedName>
        <fullName evidence="2">CDP-glucose 4,6-dehydratase</fullName>
        <ecNumber evidence="2">4.2.1.45</ecNumber>
    </submittedName>
</protein>
<dbReference type="InterPro" id="IPR016040">
    <property type="entry name" value="NAD(P)-bd_dom"/>
</dbReference>
<proteinExistence type="predicted"/>
<keyword evidence="3" id="KW-1185">Reference proteome</keyword>
<dbReference type="Pfam" id="PF16363">
    <property type="entry name" value="GDP_Man_Dehyd"/>
    <property type="match status" value="1"/>
</dbReference>
<dbReference type="Gene3D" id="3.90.25.10">
    <property type="entry name" value="UDP-galactose 4-epimerase, domain 1"/>
    <property type="match status" value="1"/>
</dbReference>
<dbReference type="Proteomes" id="UP001179830">
    <property type="component" value="Chromosome"/>
</dbReference>
<dbReference type="RefSeq" id="WP_280104670.1">
    <property type="nucleotide sequence ID" value="NZ_CP122961.1"/>
</dbReference>
<evidence type="ECO:0000313" key="3">
    <source>
        <dbReference type="Proteomes" id="UP001179830"/>
    </source>
</evidence>
<dbReference type="EC" id="4.2.1.45" evidence="2"/>
<evidence type="ECO:0000259" key="1">
    <source>
        <dbReference type="Pfam" id="PF16363"/>
    </source>
</evidence>